<dbReference type="InterPro" id="IPR033490">
    <property type="entry name" value="LRP130"/>
</dbReference>
<dbReference type="GO" id="GO:0070129">
    <property type="term" value="P:regulation of mitochondrial translation"/>
    <property type="evidence" value="ECO:0007669"/>
    <property type="project" value="TreeGrafter"/>
</dbReference>
<dbReference type="GO" id="GO:0005739">
    <property type="term" value="C:mitochondrion"/>
    <property type="evidence" value="ECO:0007669"/>
    <property type="project" value="TreeGrafter"/>
</dbReference>
<dbReference type="Pfam" id="PF01400">
    <property type="entry name" value="Astacin"/>
    <property type="match status" value="1"/>
</dbReference>
<name>A0A1I7XMH0_HETBA</name>
<dbReference type="WBParaSite" id="Hba_18690">
    <property type="protein sequence ID" value="Hba_18690"/>
    <property type="gene ID" value="Hba_18690"/>
</dbReference>
<dbReference type="GO" id="GO:0003730">
    <property type="term" value="F:mRNA 3'-UTR binding"/>
    <property type="evidence" value="ECO:0007669"/>
    <property type="project" value="TreeGrafter"/>
</dbReference>
<dbReference type="GO" id="GO:0008270">
    <property type="term" value="F:zinc ion binding"/>
    <property type="evidence" value="ECO:0007669"/>
    <property type="project" value="UniProtKB-UniRule"/>
</dbReference>
<reference evidence="6" key="1">
    <citation type="submission" date="2016-11" db="UniProtKB">
        <authorList>
            <consortium name="WormBaseParasite"/>
        </authorList>
    </citation>
    <scope>IDENTIFICATION</scope>
</reference>
<dbReference type="PROSITE" id="PS51864">
    <property type="entry name" value="ASTACIN"/>
    <property type="match status" value="1"/>
</dbReference>
<keyword evidence="2 3" id="KW-0645">Protease</keyword>
<comment type="cofactor">
    <cofactor evidence="2 3">
        <name>Zn(2+)</name>
        <dbReference type="ChEBI" id="CHEBI:29105"/>
    </cofactor>
    <text evidence="2 3">Binds 1 zinc ion per subunit.</text>
</comment>
<dbReference type="SMART" id="SM00235">
    <property type="entry name" value="ZnMc"/>
    <property type="match status" value="1"/>
</dbReference>
<dbReference type="SUPFAM" id="SSF55486">
    <property type="entry name" value="Metalloproteases ('zincins'), catalytic domain"/>
    <property type="match status" value="1"/>
</dbReference>
<evidence type="ECO:0000256" key="2">
    <source>
        <dbReference type="PROSITE-ProRule" id="PRU01211"/>
    </source>
</evidence>
<accession>A0A1I7XMH0</accession>
<keyword evidence="2 3" id="KW-0482">Metalloprotease</keyword>
<sequence>MIIKSIDFVTQQYGSGVSFGPLARNAVLSARIDNREHINVVDELKDWESVGLNPDENTYARLSWVYALNGNTQGVIDIIDHMKSTGLSVGETLIESMVHSLSRGGYYSEADSMIKKFTPALNEVRLRCAASSGAISRCDYDVAVNILNPLASCAQLYLVENNRIVLSVLYEMMEAGQLNAIDKFRHFLSLSDEGTLLEWNNNPGALARARRAICEGQLNIAFRIYQIVHPKFKNRGFEENLLKSLALMLKDEKNSIDDVFKLAKEMETSGIMRDHRKFLLYEASSETSRAKLIFDYIKKEGELRNYLVEKPEIRMKLAHKLSQELLNCELESDRIMLFTDIATVLFTFNNELPESDIKKGYPIIHSLVGHDTDLVISVLKEITANNVHGEFATAIVHQLLDNEDSLAREKLDRILSSHVIRYIKSRRIQHLICKLVLNPSKDTENDEKWLQCVARLIDLDFSCEKSKYASKRLTELLASEQLSMQRASKLINYAKEESHIQLTTNDIADAIEFLNKKSQKEKIELVKELKKGNVVYARWKMSSVESLEEELEYLRASKLLLPDVENTLIQLILEKILFNKPMNLAQAERNLARLTPKSLEVDRIMKRAVKIQSIALRLALKERRLDMAQSFWNIKIATPSLRDTLTYIVHLFLYGNVDHADSLCELLKDKSLDIYDCNMDQIIETLGEVDPERLSDIYMYLKEKLNLEEKDTRIMLSCITTQQLERLIKDDRLSDAFNLICEHSMETKSAIGQYELAAAAIRKNRTDILKDVFNMVMNIHGKNIAFLDLSLSMLEEGQTTSALKILEAKGLTVSSGKLRYFIRRSVAKSRPDVLLGLFTGLSVEGRASTVDLNLLLSELCDLYCKADNFAALEVLLEEINRISFPLDEKLRKTLESLPEMNRFSSIGSLTLKDILRTAVQEDPVKAIKLYETHRLTSTVPDWGVVKLCSVALACNLEEIGFQLLRQHYDATGSDGRVARKAVIKEDQVVSALRRVISSNDGVEKARKLYTLMLEMKYCTNKDTYVALFIDHTLNGQGLLPAVQALQQLIDLGRVKSLSRSLYLIAKKAYLEGTDDEKEKVDAILSVQLSNSAVLWLKGFILLEDNRGVHFAETLQRLDKCLSAEGLRYIVDLAGKWKKPLVLESLLKLHVIFRLDARSKALIYDQLIIIYGKKGNISGLETLIEEILDNPERKLFLPSLHRIAHFFSLWPGGVVPYDIAPHYSLWEREVILSGMAEFPKHTCISFRPRKASDKFYLQINKYYKLERCFSYIGRQTVGIFRTKQGNYETRMKLDPSCLVTNGRGTVMHELMHILGFYHEHQRDDRDPRVKGNAQHYNYKIYPRKTSYYMGRYDRTSIMHYNFPGIVYSRSYFSASDIQRINTLYKCKSNGTAYFSSSNEDKDARETEQLKDNNIFTNRF</sequence>
<protein>
    <recommendedName>
        <fullName evidence="3">Metalloendopeptidase</fullName>
        <ecNumber evidence="3">3.4.24.-</ecNumber>
    </recommendedName>
</protein>
<dbReference type="InterPro" id="IPR001506">
    <property type="entry name" value="Peptidase_M12A"/>
</dbReference>
<keyword evidence="2 3" id="KW-0378">Hydrolase</keyword>
<feature type="active site" evidence="2">
    <location>
        <position position="1308"/>
    </location>
</feature>
<evidence type="ECO:0000313" key="6">
    <source>
        <dbReference type="WBParaSite" id="Hba_18690"/>
    </source>
</evidence>
<feature type="domain" description="Peptidase M12A" evidence="4">
    <location>
        <begin position="1200"/>
        <end position="1386"/>
    </location>
</feature>
<dbReference type="Proteomes" id="UP000095283">
    <property type="component" value="Unplaced"/>
</dbReference>
<dbReference type="PANTHER" id="PTHR46669">
    <property type="entry name" value="LEUCINE-RICH PPR MOTIF-CONTAINING PROTEIN, MITOCHONDRIAL"/>
    <property type="match status" value="1"/>
</dbReference>
<organism evidence="5 6">
    <name type="scientific">Heterorhabditis bacteriophora</name>
    <name type="common">Entomopathogenic nematode worm</name>
    <dbReference type="NCBI Taxonomy" id="37862"/>
    <lineage>
        <taxon>Eukaryota</taxon>
        <taxon>Metazoa</taxon>
        <taxon>Ecdysozoa</taxon>
        <taxon>Nematoda</taxon>
        <taxon>Chromadorea</taxon>
        <taxon>Rhabditida</taxon>
        <taxon>Rhabditina</taxon>
        <taxon>Rhabditomorpha</taxon>
        <taxon>Strongyloidea</taxon>
        <taxon>Heterorhabditidae</taxon>
        <taxon>Heterorhabditis</taxon>
    </lineage>
</organism>
<dbReference type="InterPro" id="IPR011990">
    <property type="entry name" value="TPR-like_helical_dom_sf"/>
</dbReference>
<keyword evidence="2 3" id="KW-0479">Metal-binding</keyword>
<evidence type="ECO:0000313" key="5">
    <source>
        <dbReference type="Proteomes" id="UP000095283"/>
    </source>
</evidence>
<dbReference type="EC" id="3.4.24.-" evidence="3"/>
<dbReference type="InterPro" id="IPR006026">
    <property type="entry name" value="Peptidase_Metallo"/>
</dbReference>
<dbReference type="InterPro" id="IPR024079">
    <property type="entry name" value="MetalloPept_cat_dom_sf"/>
</dbReference>
<evidence type="ECO:0000256" key="1">
    <source>
        <dbReference type="ARBA" id="ARBA00023157"/>
    </source>
</evidence>
<dbReference type="Gene3D" id="1.25.40.10">
    <property type="entry name" value="Tetratricopeptide repeat domain"/>
    <property type="match status" value="1"/>
</dbReference>
<feature type="binding site" evidence="2">
    <location>
        <position position="1311"/>
    </location>
    <ligand>
        <name>Zn(2+)</name>
        <dbReference type="ChEBI" id="CHEBI:29105"/>
        <note>catalytic</note>
    </ligand>
</feature>
<keyword evidence="2 3" id="KW-0862">Zinc</keyword>
<proteinExistence type="predicted"/>
<keyword evidence="5" id="KW-1185">Reference proteome</keyword>
<dbReference type="Gene3D" id="3.40.390.10">
    <property type="entry name" value="Collagenase (Catalytic Domain)"/>
    <property type="match status" value="1"/>
</dbReference>
<feature type="binding site" evidence="2">
    <location>
        <position position="1307"/>
    </location>
    <ligand>
        <name>Zn(2+)</name>
        <dbReference type="ChEBI" id="CHEBI:29105"/>
        <note>catalytic</note>
    </ligand>
</feature>
<keyword evidence="1" id="KW-1015">Disulfide bond</keyword>
<dbReference type="GO" id="GO:0006508">
    <property type="term" value="P:proteolysis"/>
    <property type="evidence" value="ECO:0007669"/>
    <property type="project" value="UniProtKB-KW"/>
</dbReference>
<evidence type="ECO:0000256" key="3">
    <source>
        <dbReference type="RuleBase" id="RU361183"/>
    </source>
</evidence>
<comment type="caution">
    <text evidence="2">Lacks conserved residue(s) required for the propagation of feature annotation.</text>
</comment>
<dbReference type="PANTHER" id="PTHR46669:SF3">
    <property type="entry name" value="LEUCINE-RICH PPR MOTIF-CONTAINING PROTEIN, MITOCHONDRIAL"/>
    <property type="match status" value="1"/>
</dbReference>
<evidence type="ECO:0000259" key="4">
    <source>
        <dbReference type="PROSITE" id="PS51864"/>
    </source>
</evidence>
<dbReference type="GO" id="GO:0004222">
    <property type="term" value="F:metalloendopeptidase activity"/>
    <property type="evidence" value="ECO:0007669"/>
    <property type="project" value="UniProtKB-UniRule"/>
</dbReference>
<feature type="binding site" evidence="2">
    <location>
        <position position="1317"/>
    </location>
    <ligand>
        <name>Zn(2+)</name>
        <dbReference type="ChEBI" id="CHEBI:29105"/>
        <note>catalytic</note>
    </ligand>
</feature>
<dbReference type="PRINTS" id="PR00480">
    <property type="entry name" value="ASTACIN"/>
</dbReference>
<dbReference type="GO" id="GO:0005634">
    <property type="term" value="C:nucleus"/>
    <property type="evidence" value="ECO:0007669"/>
    <property type="project" value="TreeGrafter"/>
</dbReference>